<evidence type="ECO:0000313" key="3">
    <source>
        <dbReference type="Proteomes" id="UP000186341"/>
    </source>
</evidence>
<dbReference type="Pfam" id="PF13346">
    <property type="entry name" value="ABC2_membrane_5"/>
    <property type="match status" value="1"/>
</dbReference>
<dbReference type="AlphaFoldDB" id="A0A1U7NDM8"/>
<keyword evidence="1" id="KW-1133">Transmembrane helix</keyword>
<protein>
    <recommendedName>
        <fullName evidence="4">ABC-2 transporter permease</fullName>
    </recommendedName>
</protein>
<name>A0A1U7NDM8_9FIRM</name>
<feature type="transmembrane region" description="Helical" evidence="1">
    <location>
        <begin position="140"/>
        <end position="158"/>
    </location>
</feature>
<evidence type="ECO:0000313" key="2">
    <source>
        <dbReference type="EMBL" id="OLU37457.1"/>
    </source>
</evidence>
<sequence length="207" mass="23218">MKGLFTLDLQFLISQKRLFMVFLFIMAAFVFGGDSNILMSMAPLLIIIILIRSLLIEVEANNARMLFTMPFSRKDFVIEKYALIFGGAFLAQVIVLWISSFILKTSEAEFTGQILLQLLIISIPASILIPINLKFKSNSQIVTMFLSMALVLAVISLMEYQDELVSVFGQIGHIHPIILTASGVILIILFISVSMLISYQIVKSEEF</sequence>
<keyword evidence="3" id="KW-1185">Reference proteome</keyword>
<comment type="caution">
    <text evidence="2">The sequence shown here is derived from an EMBL/GenBank/DDBJ whole genome shotgun (WGS) entry which is preliminary data.</text>
</comment>
<keyword evidence="1" id="KW-0812">Transmembrane</keyword>
<dbReference type="RefSeq" id="WP_075820789.1">
    <property type="nucleotide sequence ID" value="NZ_CAOUMU010000007.1"/>
</dbReference>
<dbReference type="OrthoDB" id="2313863at2"/>
<reference evidence="2 3" key="1">
    <citation type="submission" date="2016-11" db="EMBL/GenBank/DDBJ databases">
        <title>Description of two novel members of the family Erysipelotrichaceae: Ileibacterium lipovorans gen. nov., sp. nov. and Dubosiella newyorkensis, gen. nov., sp. nov.</title>
        <authorList>
            <person name="Cox L.M."/>
            <person name="Sohn J."/>
            <person name="Tyrrell K.L."/>
            <person name="Citron D.M."/>
            <person name="Lawson P.A."/>
            <person name="Patel N.B."/>
            <person name="Iizumi T."/>
            <person name="Perez-Perez G.I."/>
            <person name="Goldstein E.J."/>
            <person name="Blaser M.J."/>
        </authorList>
    </citation>
    <scope>NUCLEOTIDE SEQUENCE [LARGE SCALE GENOMIC DNA]</scope>
    <source>
        <strain evidence="2 3">NYU-BL-A3</strain>
    </source>
</reference>
<feature type="transmembrane region" description="Helical" evidence="1">
    <location>
        <begin position="81"/>
        <end position="102"/>
    </location>
</feature>
<feature type="transmembrane region" description="Helical" evidence="1">
    <location>
        <begin position="37"/>
        <end position="60"/>
    </location>
</feature>
<proteinExistence type="predicted"/>
<dbReference type="Proteomes" id="UP000186341">
    <property type="component" value="Unassembled WGS sequence"/>
</dbReference>
<dbReference type="GeneID" id="82203602"/>
<feature type="transmembrane region" description="Helical" evidence="1">
    <location>
        <begin position="178"/>
        <end position="202"/>
    </location>
</feature>
<dbReference type="InterPro" id="IPR025699">
    <property type="entry name" value="ABC2_memb-like"/>
</dbReference>
<feature type="transmembrane region" description="Helical" evidence="1">
    <location>
        <begin position="114"/>
        <end position="133"/>
    </location>
</feature>
<keyword evidence="1" id="KW-0472">Membrane</keyword>
<accession>A0A1U7NDM8</accession>
<feature type="transmembrane region" description="Helical" evidence="1">
    <location>
        <begin position="12"/>
        <end position="31"/>
    </location>
</feature>
<evidence type="ECO:0008006" key="4">
    <source>
        <dbReference type="Google" id="ProtNLM"/>
    </source>
</evidence>
<evidence type="ECO:0000256" key="1">
    <source>
        <dbReference type="SAM" id="Phobius"/>
    </source>
</evidence>
<gene>
    <name evidence="2" type="ORF">BO222_10610</name>
</gene>
<dbReference type="EMBL" id="MPJW01000200">
    <property type="protein sequence ID" value="OLU37457.1"/>
    <property type="molecule type" value="Genomic_DNA"/>
</dbReference>
<organism evidence="2 3">
    <name type="scientific">Ileibacterium valens</name>
    <dbReference type="NCBI Taxonomy" id="1862668"/>
    <lineage>
        <taxon>Bacteria</taxon>
        <taxon>Bacillati</taxon>
        <taxon>Bacillota</taxon>
        <taxon>Erysipelotrichia</taxon>
        <taxon>Erysipelotrichales</taxon>
        <taxon>Erysipelotrichaceae</taxon>
        <taxon>Ileibacterium</taxon>
    </lineage>
</organism>